<dbReference type="InterPro" id="IPR010583">
    <property type="entry name" value="MipA"/>
</dbReference>
<keyword evidence="2" id="KW-1185">Reference proteome</keyword>
<protein>
    <submittedName>
        <fullName evidence="1">Membrane protein</fullName>
    </submittedName>
</protein>
<name>E1X3I7_HALMS</name>
<gene>
    <name evidence="1" type="ordered locus">BMS_2107</name>
</gene>
<evidence type="ECO:0000313" key="2">
    <source>
        <dbReference type="Proteomes" id="UP000008963"/>
    </source>
</evidence>
<dbReference type="Proteomes" id="UP000008963">
    <property type="component" value="Chromosome"/>
</dbReference>
<organism evidence="1 2">
    <name type="scientific">Halobacteriovorax marinus (strain ATCC BAA-682 / DSM 15412 / SJ)</name>
    <name type="common">Bacteriovorax marinus</name>
    <dbReference type="NCBI Taxonomy" id="862908"/>
    <lineage>
        <taxon>Bacteria</taxon>
        <taxon>Pseudomonadati</taxon>
        <taxon>Bdellovibrionota</taxon>
        <taxon>Bacteriovoracia</taxon>
        <taxon>Bacteriovoracales</taxon>
        <taxon>Halobacteriovoraceae</taxon>
        <taxon>Halobacteriovorax</taxon>
    </lineage>
</organism>
<proteinExistence type="predicted"/>
<dbReference type="PATRIC" id="fig|862908.3.peg.2004"/>
<dbReference type="RefSeq" id="WP_014244694.1">
    <property type="nucleotide sequence ID" value="NC_016620.1"/>
</dbReference>
<accession>E1X3I7</accession>
<dbReference type="eggNOG" id="COG3713">
    <property type="taxonomic scope" value="Bacteria"/>
</dbReference>
<sequence length="291" mass="32784">MILKLKRNLQNSLRFILCGVLFFIILNSPQGVEGRNLNDEKPLFELGVGVGSALMPHYPASDQSQTVSLILPTFRYRGRVFRVDEEDGVRARVLSSPSFGIEFTGAGNLPVSSSENTTRAGMPDLDILGEIGPQFYLKAHQAGELKARLLFPIRGALSTDFSSIHYRGIVFSPGFDLHIRLPSTFGSLKLLMNVNFASKEYHKFFFDVSREFSNQDRPEYESAGGYLGTQSAVSYIGDWKRLGVFIQAGYQNYQNSRNESSPLFKQKHTFTGFIGIRWLLYHSDSMEDDRI</sequence>
<dbReference type="EMBL" id="FQ312005">
    <property type="protein sequence ID" value="CBW26916.1"/>
    <property type="molecule type" value="Genomic_DNA"/>
</dbReference>
<dbReference type="HOGENOM" id="CLU_056131_0_0_7"/>
<dbReference type="KEGG" id="bmx:BMS_2107"/>
<reference evidence="2" key="1">
    <citation type="journal article" date="2013" name="ISME J.">
        <title>A small predatory core genome in the divergent marine Bacteriovorax marinus SJ and the terrestrial Bdellovibrio bacteriovorus.</title>
        <authorList>
            <person name="Crossman L.C."/>
            <person name="Chen H."/>
            <person name="Cerdeno-Tarraga A.M."/>
            <person name="Brooks K."/>
            <person name="Quail M.A."/>
            <person name="Pineiro S.A."/>
            <person name="Hobley L."/>
            <person name="Sockett R.E."/>
            <person name="Bentley S.D."/>
            <person name="Parkhill J."/>
            <person name="Williams H.N."/>
            <person name="Stine O.C."/>
        </authorList>
    </citation>
    <scope>NUCLEOTIDE SEQUENCE [LARGE SCALE GENOMIC DNA]</scope>
    <source>
        <strain evidence="2">ATCC BAA-682 / DSM 15412 / SJ</strain>
    </source>
</reference>
<dbReference type="STRING" id="862908.BMS_2107"/>
<dbReference type="AlphaFoldDB" id="E1X3I7"/>
<dbReference type="Pfam" id="PF06629">
    <property type="entry name" value="MipA"/>
    <property type="match status" value="1"/>
</dbReference>
<evidence type="ECO:0000313" key="1">
    <source>
        <dbReference type="EMBL" id="CBW26916.1"/>
    </source>
</evidence>